<protein>
    <submittedName>
        <fullName evidence="1">Uncharacterized protein</fullName>
    </submittedName>
</protein>
<evidence type="ECO:0000313" key="2">
    <source>
        <dbReference type="Proteomes" id="UP001274830"/>
    </source>
</evidence>
<comment type="caution">
    <text evidence="1">The sequence shown here is derived from an EMBL/GenBank/DDBJ whole genome shotgun (WGS) entry which is preliminary data.</text>
</comment>
<accession>A0AAE0WI24</accession>
<reference evidence="1" key="1">
    <citation type="submission" date="2023-07" db="EMBL/GenBank/DDBJ databases">
        <title>Black Yeasts Isolated from many extreme environments.</title>
        <authorList>
            <person name="Coleine C."/>
            <person name="Stajich J.E."/>
            <person name="Selbmann L."/>
        </authorList>
    </citation>
    <scope>NUCLEOTIDE SEQUENCE</scope>
    <source>
        <strain evidence="1">CCFEE 5485</strain>
    </source>
</reference>
<evidence type="ECO:0000313" key="1">
    <source>
        <dbReference type="EMBL" id="KAK3669278.1"/>
    </source>
</evidence>
<dbReference type="AlphaFoldDB" id="A0AAE0WI24"/>
<dbReference type="EMBL" id="JAUTXT010000093">
    <property type="protein sequence ID" value="KAK3669278.1"/>
    <property type="molecule type" value="Genomic_DNA"/>
</dbReference>
<name>A0AAE0WI24_9PEZI</name>
<dbReference type="Proteomes" id="UP001274830">
    <property type="component" value="Unassembled WGS sequence"/>
</dbReference>
<organism evidence="1 2">
    <name type="scientific">Recurvomyces mirabilis</name>
    <dbReference type="NCBI Taxonomy" id="574656"/>
    <lineage>
        <taxon>Eukaryota</taxon>
        <taxon>Fungi</taxon>
        <taxon>Dikarya</taxon>
        <taxon>Ascomycota</taxon>
        <taxon>Pezizomycotina</taxon>
        <taxon>Dothideomycetes</taxon>
        <taxon>Dothideomycetidae</taxon>
        <taxon>Mycosphaerellales</taxon>
        <taxon>Teratosphaeriaceae</taxon>
        <taxon>Recurvomyces</taxon>
    </lineage>
</organism>
<keyword evidence="2" id="KW-1185">Reference proteome</keyword>
<sequence>MTVAESYSPEDIWQLNLDCDDVVVSYRQVLSTNTPPSRARVDFRHGALGVKAERLLRTSSCVTVQDVFRSLIAKGYGQTSLWSDGVTGNGVYILFVAFELWNMFCLGEDSQKAFQSLVKAVSQKLNEEGQATGPAALGLPIDIEIPSGFPIVQLPLSRHLVVEE</sequence>
<gene>
    <name evidence="1" type="ORF">LTR78_010852</name>
</gene>
<proteinExistence type="predicted"/>